<keyword evidence="2" id="KW-0808">Transferase</keyword>
<keyword evidence="3" id="KW-1185">Reference proteome</keyword>
<accession>A0A838XTT6</accession>
<evidence type="ECO:0000313" key="3">
    <source>
        <dbReference type="Proteomes" id="UP000559404"/>
    </source>
</evidence>
<dbReference type="Pfam" id="PF08241">
    <property type="entry name" value="Methyltransf_11"/>
    <property type="match status" value="1"/>
</dbReference>
<evidence type="ECO:0000313" key="2">
    <source>
        <dbReference type="EMBL" id="MBA4613852.1"/>
    </source>
</evidence>
<sequence>MLNTIEKERCYRTFLSEDQVIWAYRIILDRDPESQEAIERHRRHSSLEELRSILLNSPEYKEKKEKVFWGASDLDRFVMEVDNNGGPEAPKTKELYRKFRYISSVSVDSSLDPYSDAYVKQQISLHEEISNRHLNQHENEQTPFDMDRHICAPNPYGRRSVENIGYHISQLANVMFRSGLARGTRLLDMGCGWGMTSELFAFAGMDVTAVDINPRFVELINRRREKSGLPIKALVGSFEEIPTEGKFDAVLFYECLHHAVRPWVALNQVQKLLKPGGKLLLAGEPINNDWPNWGLRLDARSVYVMRKHGWFESGWSPKFIRECIERSGFHVTRLSKDPHPVDWIVVAEKI</sequence>
<dbReference type="Gene3D" id="3.40.50.150">
    <property type="entry name" value="Vaccinia Virus protein VP39"/>
    <property type="match status" value="1"/>
</dbReference>
<keyword evidence="2" id="KW-0489">Methyltransferase</keyword>
<dbReference type="RefSeq" id="WP_181762049.1">
    <property type="nucleotide sequence ID" value="NZ_BMCR01000001.1"/>
</dbReference>
<name>A0A838XTT6_9HYPH</name>
<dbReference type="Proteomes" id="UP000559404">
    <property type="component" value="Unassembled WGS sequence"/>
</dbReference>
<proteinExistence type="predicted"/>
<protein>
    <submittedName>
        <fullName evidence="2">Methyltransferase domain-containing protein</fullName>
    </submittedName>
</protein>
<dbReference type="GO" id="GO:0032259">
    <property type="term" value="P:methylation"/>
    <property type="evidence" value="ECO:0007669"/>
    <property type="project" value="UniProtKB-KW"/>
</dbReference>
<dbReference type="SUPFAM" id="SSF53335">
    <property type="entry name" value="S-adenosyl-L-methionine-dependent methyltransferases"/>
    <property type="match status" value="1"/>
</dbReference>
<dbReference type="EMBL" id="JACEON010000026">
    <property type="protein sequence ID" value="MBA4613852.1"/>
    <property type="molecule type" value="Genomic_DNA"/>
</dbReference>
<dbReference type="CDD" id="cd02440">
    <property type="entry name" value="AdoMet_MTases"/>
    <property type="match status" value="1"/>
</dbReference>
<reference evidence="2 3" key="2">
    <citation type="submission" date="2020-08" db="EMBL/GenBank/DDBJ databases">
        <title>Stappia taiwanensis sp. nov., isolated from a coastal thermal spring.</title>
        <authorList>
            <person name="Kampfer P."/>
        </authorList>
    </citation>
    <scope>NUCLEOTIDE SEQUENCE [LARGE SCALE GENOMIC DNA]</scope>
    <source>
        <strain evidence="2 3">DSM 23284</strain>
    </source>
</reference>
<dbReference type="PANTHER" id="PTHR43464:SF92">
    <property type="entry name" value="SLR1071 PROTEIN"/>
    <property type="match status" value="1"/>
</dbReference>
<dbReference type="AlphaFoldDB" id="A0A838XTT6"/>
<gene>
    <name evidence="2" type="ORF">H1W37_19515</name>
</gene>
<dbReference type="GO" id="GO:0008757">
    <property type="term" value="F:S-adenosylmethionine-dependent methyltransferase activity"/>
    <property type="evidence" value="ECO:0007669"/>
    <property type="project" value="InterPro"/>
</dbReference>
<dbReference type="InterPro" id="IPR013216">
    <property type="entry name" value="Methyltransf_11"/>
</dbReference>
<dbReference type="InterPro" id="IPR029063">
    <property type="entry name" value="SAM-dependent_MTases_sf"/>
</dbReference>
<organism evidence="2 3">
    <name type="scientific">Stappia taiwanensis</name>
    <dbReference type="NCBI Taxonomy" id="992267"/>
    <lineage>
        <taxon>Bacteria</taxon>
        <taxon>Pseudomonadati</taxon>
        <taxon>Pseudomonadota</taxon>
        <taxon>Alphaproteobacteria</taxon>
        <taxon>Hyphomicrobiales</taxon>
        <taxon>Stappiaceae</taxon>
        <taxon>Stappia</taxon>
    </lineage>
</organism>
<reference evidence="2 3" key="1">
    <citation type="submission" date="2020-07" db="EMBL/GenBank/DDBJ databases">
        <authorList>
            <person name="Li M."/>
        </authorList>
    </citation>
    <scope>NUCLEOTIDE SEQUENCE [LARGE SCALE GENOMIC DNA]</scope>
    <source>
        <strain evidence="2 3">DSM 23284</strain>
    </source>
</reference>
<evidence type="ECO:0000259" key="1">
    <source>
        <dbReference type="Pfam" id="PF08241"/>
    </source>
</evidence>
<feature type="domain" description="Methyltransferase type 11" evidence="1">
    <location>
        <begin position="187"/>
        <end position="280"/>
    </location>
</feature>
<dbReference type="PANTHER" id="PTHR43464">
    <property type="entry name" value="METHYLTRANSFERASE"/>
    <property type="match status" value="1"/>
</dbReference>
<comment type="caution">
    <text evidence="2">The sequence shown here is derived from an EMBL/GenBank/DDBJ whole genome shotgun (WGS) entry which is preliminary data.</text>
</comment>